<evidence type="ECO:0000313" key="4">
    <source>
        <dbReference type="EMBL" id="MEQ0565496.1"/>
    </source>
</evidence>
<feature type="transmembrane region" description="Helical" evidence="2">
    <location>
        <begin position="118"/>
        <end position="137"/>
    </location>
</feature>
<feature type="transmembrane region" description="Helical" evidence="2">
    <location>
        <begin position="59"/>
        <end position="77"/>
    </location>
</feature>
<dbReference type="Gene3D" id="3.10.620.30">
    <property type="match status" value="1"/>
</dbReference>
<keyword evidence="5" id="KW-1185">Reference proteome</keyword>
<dbReference type="PANTHER" id="PTHR42736:SF1">
    <property type="entry name" value="PROTEIN-GLUTAMINE GAMMA-GLUTAMYLTRANSFERASE"/>
    <property type="match status" value="1"/>
</dbReference>
<protein>
    <submittedName>
        <fullName evidence="4">TransglutaminaseTgpA domain-containing protein</fullName>
    </submittedName>
</protein>
<sequence>MNTQIPRSAEAAMLATTALGGLLFGPVFGIPALLPGLVVVLTTFGVAELCRRRPGLVPWRPLLVPAAGLVAIVETVLPGTTLGGLPTAASVSVLADGALHGWQRTLQSTWPAVPEPRLVVFVPLLVLLAALLGLELLHRTRRPLLALVPALLVVVLSQAYAAASGLTAVLAGLGLALLAALTVLACRGRRSPLLVAPALVLGLAGAIAAGAVHPTGRPAYSLREDQPAPVPAASVASPLDDIAARLRTPATPVFRYTAPEPVAAWPVAVFDDFDGANWRADTDFRRVGREIAPGPAVSAPVTRRSARVEVTGLSGPWLPSQTWPASVEGVPALVDEHRGTLVAERSAAGARYTVGWWEPQTDAAALRDAALDPRAGLGGLSEVPPEIDALAEQVLPGLRPSFQSALALERFLAQNYRLAVGTDLPTGHGWPQLRRFLVEDKRGTSEQFAAAYVALARLRGIPARLVTGFRAPERPEPDGTFLVRNANAAAWPEVAVDGVGWVALDPAAGAARSGTGATGVAAAVARVRAELPPDPQLQNPEIAPGSSTTDSSESGVDWTALSIAVAALLAAVALGWLVGVPATVAARAWRRRRRTGRDAVLGAWAEARDRLRAHGIAVTAGTTVRDLAATAAPLTGPAATQGLDTLARTLDAALWSGAAPPEAPATAWAAVRTVRESLAQRPWRERLRAALNPAVLRRPR</sequence>
<proteinExistence type="predicted"/>
<keyword evidence="2" id="KW-0472">Membrane</keyword>
<dbReference type="InterPro" id="IPR021878">
    <property type="entry name" value="TgpA_N"/>
</dbReference>
<dbReference type="SUPFAM" id="SSF54001">
    <property type="entry name" value="Cysteine proteinases"/>
    <property type="match status" value="1"/>
</dbReference>
<feature type="transmembrane region" description="Helical" evidence="2">
    <location>
        <begin position="168"/>
        <end position="186"/>
    </location>
</feature>
<organism evidence="4 5">
    <name type="scientific">Amycolatopsis melonis</name>
    <dbReference type="NCBI Taxonomy" id="3156488"/>
    <lineage>
        <taxon>Bacteria</taxon>
        <taxon>Bacillati</taxon>
        <taxon>Actinomycetota</taxon>
        <taxon>Actinomycetes</taxon>
        <taxon>Pseudonocardiales</taxon>
        <taxon>Pseudonocardiaceae</taxon>
        <taxon>Amycolatopsis</taxon>
    </lineage>
</organism>
<dbReference type="SMART" id="SM00460">
    <property type="entry name" value="TGc"/>
    <property type="match status" value="1"/>
</dbReference>
<comment type="caution">
    <text evidence="4">The sequence shown here is derived from an EMBL/GenBank/DDBJ whole genome shotgun (WGS) entry which is preliminary data.</text>
</comment>
<evidence type="ECO:0000256" key="1">
    <source>
        <dbReference type="SAM" id="MobiDB-lite"/>
    </source>
</evidence>
<keyword evidence="2" id="KW-0812">Transmembrane</keyword>
<name>A0ABV0LT69_9PSEU</name>
<dbReference type="InterPro" id="IPR052901">
    <property type="entry name" value="Bact_TGase-like"/>
</dbReference>
<dbReference type="Pfam" id="PF11992">
    <property type="entry name" value="TgpA_N"/>
    <property type="match status" value="1"/>
</dbReference>
<feature type="transmembrane region" description="Helical" evidence="2">
    <location>
        <begin position="23"/>
        <end position="47"/>
    </location>
</feature>
<accession>A0ABV0LT69</accession>
<dbReference type="InterPro" id="IPR038765">
    <property type="entry name" value="Papain-like_cys_pep_sf"/>
</dbReference>
<feature type="transmembrane region" description="Helical" evidence="2">
    <location>
        <begin position="193"/>
        <end position="212"/>
    </location>
</feature>
<feature type="transmembrane region" description="Helical" evidence="2">
    <location>
        <begin position="558"/>
        <end position="584"/>
    </location>
</feature>
<feature type="domain" description="Transglutaminase-like" evidence="3">
    <location>
        <begin position="437"/>
        <end position="508"/>
    </location>
</feature>
<evidence type="ECO:0000256" key="2">
    <source>
        <dbReference type="SAM" id="Phobius"/>
    </source>
</evidence>
<reference evidence="4 5" key="1">
    <citation type="submission" date="2024-05" db="EMBL/GenBank/DDBJ databases">
        <authorList>
            <person name="Zhao H."/>
            <person name="Xu Y."/>
            <person name="Lin S."/>
            <person name="Spain J.C."/>
            <person name="Zhou N.-Y."/>
        </authorList>
    </citation>
    <scope>NUCLEOTIDE SEQUENCE [LARGE SCALE GENOMIC DNA]</scope>
    <source>
        <strain evidence="4 5">NEAU-NG30</strain>
    </source>
</reference>
<dbReference type="PANTHER" id="PTHR42736">
    <property type="entry name" value="PROTEIN-GLUTAMINE GAMMA-GLUTAMYLTRANSFERASE"/>
    <property type="match status" value="1"/>
</dbReference>
<dbReference type="Pfam" id="PF01841">
    <property type="entry name" value="Transglut_core"/>
    <property type="match status" value="1"/>
</dbReference>
<feature type="region of interest" description="Disordered" evidence="1">
    <location>
        <begin position="531"/>
        <end position="553"/>
    </location>
</feature>
<evidence type="ECO:0000313" key="5">
    <source>
        <dbReference type="Proteomes" id="UP001440984"/>
    </source>
</evidence>
<gene>
    <name evidence="4" type="ORF">ABJI51_41010</name>
</gene>
<feature type="transmembrane region" description="Helical" evidence="2">
    <location>
        <begin position="144"/>
        <end position="162"/>
    </location>
</feature>
<dbReference type="Proteomes" id="UP001440984">
    <property type="component" value="Unassembled WGS sequence"/>
</dbReference>
<dbReference type="InterPro" id="IPR002931">
    <property type="entry name" value="Transglutaminase-like"/>
</dbReference>
<dbReference type="RefSeq" id="WP_348956587.1">
    <property type="nucleotide sequence ID" value="NZ_JBDZYD010000020.1"/>
</dbReference>
<evidence type="ECO:0000259" key="3">
    <source>
        <dbReference type="SMART" id="SM00460"/>
    </source>
</evidence>
<keyword evidence="2" id="KW-1133">Transmembrane helix</keyword>
<dbReference type="EMBL" id="JBDZYD010000020">
    <property type="protein sequence ID" value="MEQ0565496.1"/>
    <property type="molecule type" value="Genomic_DNA"/>
</dbReference>